<dbReference type="InterPro" id="IPR005814">
    <property type="entry name" value="Aminotrans_3"/>
</dbReference>
<feature type="binding site" evidence="5">
    <location>
        <position position="138"/>
    </location>
    <ligand>
        <name>pyridoxal 5'-phosphate</name>
        <dbReference type="ChEBI" id="CHEBI:597326"/>
    </ligand>
</feature>
<dbReference type="Pfam" id="PF00202">
    <property type="entry name" value="Aminotran_3"/>
    <property type="match status" value="1"/>
</dbReference>
<comment type="subunit">
    <text evidence="5">Homodimer.</text>
</comment>
<feature type="binding site" evidence="5">
    <location>
        <position position="279"/>
    </location>
    <ligand>
        <name>pyridoxal 5'-phosphate</name>
        <dbReference type="ChEBI" id="CHEBI:597326"/>
    </ligand>
</feature>
<dbReference type="PANTHER" id="PTHR11986">
    <property type="entry name" value="AMINOTRANSFERASE CLASS III"/>
    <property type="match status" value="1"/>
</dbReference>
<dbReference type="HAMAP" id="MF_01107">
    <property type="entry name" value="ArgD_aminotrans_3"/>
    <property type="match status" value="1"/>
</dbReference>
<dbReference type="InterPro" id="IPR015421">
    <property type="entry name" value="PyrdxlP-dep_Trfase_major"/>
</dbReference>
<dbReference type="GO" id="GO:0005737">
    <property type="term" value="C:cytoplasm"/>
    <property type="evidence" value="ECO:0007669"/>
    <property type="project" value="UniProtKB-SubCell"/>
</dbReference>
<dbReference type="InterPro" id="IPR015422">
    <property type="entry name" value="PyrdxlP-dep_Trfase_small"/>
</dbReference>
<name>A0A3T0D6V5_9FIRM</name>
<feature type="binding site" evidence="5">
    <location>
        <position position="278"/>
    </location>
    <ligand>
        <name>N(2)-acetyl-L-ornithine</name>
        <dbReference type="ChEBI" id="CHEBI:57805"/>
    </ligand>
</feature>
<dbReference type="InterPro" id="IPR050103">
    <property type="entry name" value="Class-III_PLP-dep_AT"/>
</dbReference>
<evidence type="ECO:0000313" key="7">
    <source>
        <dbReference type="Proteomes" id="UP000282930"/>
    </source>
</evidence>
<dbReference type="EMBL" id="CP034791">
    <property type="protein sequence ID" value="AZT90835.1"/>
    <property type="molecule type" value="Genomic_DNA"/>
</dbReference>
<feature type="binding site" evidence="5">
    <location>
        <position position="141"/>
    </location>
    <ligand>
        <name>N(2)-acetyl-L-ornithine</name>
        <dbReference type="ChEBI" id="CHEBI:57805"/>
    </ligand>
</feature>
<dbReference type="InterPro" id="IPR049704">
    <property type="entry name" value="Aminotrans_3_PPA_site"/>
</dbReference>
<comment type="catalytic activity">
    <reaction evidence="5">
        <text>N(2)-acetyl-L-ornithine + 2-oxoglutarate = N-acetyl-L-glutamate 5-semialdehyde + L-glutamate</text>
        <dbReference type="Rhea" id="RHEA:18049"/>
        <dbReference type="ChEBI" id="CHEBI:16810"/>
        <dbReference type="ChEBI" id="CHEBI:29123"/>
        <dbReference type="ChEBI" id="CHEBI:29985"/>
        <dbReference type="ChEBI" id="CHEBI:57805"/>
        <dbReference type="EC" id="2.6.1.11"/>
    </reaction>
</comment>
<evidence type="ECO:0000256" key="4">
    <source>
        <dbReference type="ARBA" id="ARBA00022898"/>
    </source>
</evidence>
<feature type="binding site" evidence="5">
    <location>
        <begin position="106"/>
        <end position="107"/>
    </location>
    <ligand>
        <name>pyridoxal 5'-phosphate</name>
        <dbReference type="ChEBI" id="CHEBI:597326"/>
    </ligand>
</feature>
<keyword evidence="5" id="KW-0055">Arginine biosynthesis</keyword>
<organism evidence="6 7">
    <name type="scientific">Caldicellulosiruptor changbaiensis</name>
    <dbReference type="NCBI Taxonomy" id="1222016"/>
    <lineage>
        <taxon>Bacteria</taxon>
        <taxon>Bacillati</taxon>
        <taxon>Bacillota</taxon>
        <taxon>Bacillota incertae sedis</taxon>
        <taxon>Caldicellulosiruptorales</taxon>
        <taxon>Caldicellulosiruptoraceae</taxon>
        <taxon>Caldicellulosiruptor</taxon>
    </lineage>
</organism>
<proteinExistence type="inferred from homology"/>
<keyword evidence="1 5" id="KW-0032">Aminotransferase</keyword>
<dbReference type="PROSITE" id="PS00600">
    <property type="entry name" value="AA_TRANSFER_CLASS_3"/>
    <property type="match status" value="1"/>
</dbReference>
<dbReference type="Gene3D" id="3.90.1150.10">
    <property type="entry name" value="Aspartate Aminotransferase, domain 1"/>
    <property type="match status" value="1"/>
</dbReference>
<keyword evidence="5" id="KW-0963">Cytoplasm</keyword>
<dbReference type="KEGG" id="ccha:ELD05_09375"/>
<dbReference type="PIRSF" id="PIRSF000521">
    <property type="entry name" value="Transaminase_4ab_Lys_Orn"/>
    <property type="match status" value="1"/>
</dbReference>
<dbReference type="GO" id="GO:0042802">
    <property type="term" value="F:identical protein binding"/>
    <property type="evidence" value="ECO:0007669"/>
    <property type="project" value="TreeGrafter"/>
</dbReference>
<dbReference type="FunFam" id="3.40.640.10:FF:000004">
    <property type="entry name" value="Acetylornithine aminotransferase"/>
    <property type="match status" value="1"/>
</dbReference>
<comment type="miscellaneous">
    <text evidence="5">May also have succinyldiaminopimelate aminotransferase activity, thus carrying out the corresponding step in lysine biosynthesis.</text>
</comment>
<dbReference type="InterPro" id="IPR004636">
    <property type="entry name" value="AcOrn/SuccOrn_fam"/>
</dbReference>
<evidence type="ECO:0000256" key="3">
    <source>
        <dbReference type="ARBA" id="ARBA00022679"/>
    </source>
</evidence>
<dbReference type="InterPro" id="IPR015424">
    <property type="entry name" value="PyrdxlP-dep_Trfase"/>
</dbReference>
<keyword evidence="2 5" id="KW-0028">Amino-acid biosynthesis</keyword>
<evidence type="ECO:0000256" key="2">
    <source>
        <dbReference type="ARBA" id="ARBA00022605"/>
    </source>
</evidence>
<protein>
    <recommendedName>
        <fullName evidence="5">Acetylornithine aminotransferase</fullName>
        <shortName evidence="5">ACOAT</shortName>
        <ecNumber evidence="5">2.6.1.11</ecNumber>
    </recommendedName>
</protein>
<dbReference type="UniPathway" id="UPA00068">
    <property type="reaction ID" value="UER00109"/>
</dbReference>
<keyword evidence="7" id="KW-1185">Reference proteome</keyword>
<dbReference type="GO" id="GO:0003992">
    <property type="term" value="F:N2-acetyl-L-ornithine:2-oxoglutarate 5-aminotransferase activity"/>
    <property type="evidence" value="ECO:0007669"/>
    <property type="project" value="UniProtKB-UniRule"/>
</dbReference>
<comment type="pathway">
    <text evidence="5">Amino-acid biosynthesis; L-arginine biosynthesis; N(2)-acetyl-L-ornithine from L-glutamate: step 4/4.</text>
</comment>
<accession>A0A3T0D6V5</accession>
<dbReference type="RefSeq" id="WP_127352217.1">
    <property type="nucleotide sequence ID" value="NZ_CP034791.1"/>
</dbReference>
<comment type="subcellular location">
    <subcellularLocation>
        <location evidence="5">Cytoplasm</location>
    </subcellularLocation>
</comment>
<evidence type="ECO:0000256" key="1">
    <source>
        <dbReference type="ARBA" id="ARBA00022576"/>
    </source>
</evidence>
<keyword evidence="3 5" id="KW-0808">Transferase</keyword>
<evidence type="ECO:0000313" key="6">
    <source>
        <dbReference type="EMBL" id="AZT90835.1"/>
    </source>
</evidence>
<dbReference type="CDD" id="cd00610">
    <property type="entry name" value="OAT_like"/>
    <property type="match status" value="1"/>
</dbReference>
<comment type="cofactor">
    <cofactor evidence="5">
        <name>pyridoxal 5'-phosphate</name>
        <dbReference type="ChEBI" id="CHEBI:597326"/>
    </cofactor>
    <text evidence="5">Binds 1 pyridoxal phosphate per subunit.</text>
</comment>
<feature type="modified residue" description="N6-(pyridoxal phosphate)lysine" evidence="5">
    <location>
        <position position="251"/>
    </location>
</feature>
<dbReference type="GO" id="GO:0030170">
    <property type="term" value="F:pyridoxal phosphate binding"/>
    <property type="evidence" value="ECO:0007669"/>
    <property type="project" value="InterPro"/>
</dbReference>
<dbReference type="AlphaFoldDB" id="A0A3T0D6V5"/>
<dbReference type="GO" id="GO:0006526">
    <property type="term" value="P:L-arginine biosynthetic process"/>
    <property type="evidence" value="ECO:0007669"/>
    <property type="project" value="UniProtKB-UniRule"/>
</dbReference>
<dbReference type="Proteomes" id="UP000282930">
    <property type="component" value="Chromosome"/>
</dbReference>
<dbReference type="Gene3D" id="3.40.640.10">
    <property type="entry name" value="Type I PLP-dependent aspartate aminotransferase-like (Major domain)"/>
    <property type="match status" value="1"/>
</dbReference>
<dbReference type="NCBIfam" id="NF002325">
    <property type="entry name" value="PRK01278.1"/>
    <property type="match status" value="1"/>
</dbReference>
<feature type="binding site" evidence="5">
    <location>
        <begin position="222"/>
        <end position="225"/>
    </location>
    <ligand>
        <name>pyridoxal 5'-phosphate</name>
        <dbReference type="ChEBI" id="CHEBI:597326"/>
    </ligand>
</feature>
<comment type="similarity">
    <text evidence="5">Belongs to the class-III pyridoxal-phosphate-dependent aminotransferase family. ArgD subfamily.</text>
</comment>
<dbReference type="NCBIfam" id="TIGR00707">
    <property type="entry name" value="argD"/>
    <property type="match status" value="1"/>
</dbReference>
<sequence length="401" mass="44943">MKIDEIISYDKQYYVNIFGDRIPIAFEKGEGCILYDTEDREYLDFISGISVCNLGHSHPKFVAALKDQIEKLIHTSSLFYIENQTLLAKKLCEISPFDKVFFCNSGAEANEAAIKLARNYFYKKGSNRYKIITLINSFHGRTLATTAATGQKKYQKPFEPMPEGFLNVEADIEKIRSAIDDKTAAIMIELVQAEGGIKVLEKEFVNEIYKLCKENRILFIIDEVQTGIGRCGSLFCFEQYDIVPDIITLAKGLGNGVPIGAMLCKKEVASFEPGEHGSTFGGNLLATRAALEVLKIIEEENIIDNVKNMGEYLKQKLWELKESFKSIVDVRGLGLLIGVEFSFPVKDMVKELALNGLLTSSCGGGNVVRFAPPLIVQKEHIDRAIEIFKEVVKRYDNMGRA</sequence>
<dbReference type="EC" id="2.6.1.11" evidence="5"/>
<dbReference type="PANTHER" id="PTHR11986:SF79">
    <property type="entry name" value="ACETYLORNITHINE AMINOTRANSFERASE, MITOCHONDRIAL"/>
    <property type="match status" value="1"/>
</dbReference>
<evidence type="ECO:0000256" key="5">
    <source>
        <dbReference type="HAMAP-Rule" id="MF_01107"/>
    </source>
</evidence>
<gene>
    <name evidence="5" type="primary">argD</name>
    <name evidence="6" type="ORF">ELD05_09375</name>
</gene>
<dbReference type="SUPFAM" id="SSF53383">
    <property type="entry name" value="PLP-dependent transferases"/>
    <property type="match status" value="1"/>
</dbReference>
<reference evidence="6 7" key="1">
    <citation type="submission" date="2018-12" db="EMBL/GenBank/DDBJ databases">
        <title>Genome sequence from the cellulolytic species, Caldicellulosiruptor changbaiensis.</title>
        <authorList>
            <person name="Blumer-Schuette S.E."/>
            <person name="Mendoza C."/>
        </authorList>
    </citation>
    <scope>NUCLEOTIDE SEQUENCE [LARGE SCALE GENOMIC DNA]</scope>
    <source>
        <strain evidence="6 7">CBS-Z</strain>
    </source>
</reference>
<keyword evidence="4 5" id="KW-0663">Pyridoxal phosphate</keyword>